<gene>
    <name evidence="1" type="ORF">EIC27_05145</name>
</gene>
<evidence type="ECO:0000313" key="1">
    <source>
        <dbReference type="EMBL" id="RST63802.1"/>
    </source>
</evidence>
<accession>A0A429XFE5</accession>
<proteinExistence type="predicted"/>
<protein>
    <submittedName>
        <fullName evidence="1">Uncharacterized protein</fullName>
    </submittedName>
</protein>
<organism evidence="1 2">
    <name type="scientific">Candidatus Aquarickettsia rohweri</name>
    <dbReference type="NCBI Taxonomy" id="2602574"/>
    <lineage>
        <taxon>Bacteria</taxon>
        <taxon>Pseudomonadati</taxon>
        <taxon>Pseudomonadota</taxon>
        <taxon>Alphaproteobacteria</taxon>
        <taxon>Rickettsiales</taxon>
        <taxon>Candidatus Midichloriaceae</taxon>
        <taxon>Candidatus Aquarickettsia</taxon>
    </lineage>
</organism>
<name>A0A429XFE5_9RICK</name>
<keyword evidence="2" id="KW-1185">Reference proteome</keyword>
<reference evidence="2" key="1">
    <citation type="submission" date="2018-11" db="EMBL/GenBank/DDBJ databases">
        <title>Phylogenetic, genomic, and biogeographic characterization of a novel and ubiquitous marine invertebrate-associated Rickettsiales parasite, Candidatus Marinoinvertebrata rohwerii, gen. nov., sp. nov.</title>
        <authorList>
            <person name="Klinges J.G."/>
            <person name="Rosales S.M."/>
            <person name="Mcminds R."/>
            <person name="Shaver E.C."/>
            <person name="Shantz A."/>
            <person name="Peters E.C."/>
            <person name="Burkepile D.E."/>
            <person name="Silliman B.R."/>
            <person name="Vega Thurber R.L."/>
        </authorList>
    </citation>
    <scope>NUCLEOTIDE SEQUENCE [LARGE SCALE GENOMIC DNA]</scope>
    <source>
        <strain evidence="2">a_cerv_44</strain>
    </source>
</reference>
<dbReference type="AlphaFoldDB" id="A0A429XFE5"/>
<dbReference type="Proteomes" id="UP000279470">
    <property type="component" value="Unassembled WGS sequence"/>
</dbReference>
<evidence type="ECO:0000313" key="2">
    <source>
        <dbReference type="Proteomes" id="UP000279470"/>
    </source>
</evidence>
<dbReference type="RefSeq" id="WP_126045039.1">
    <property type="nucleotide sequence ID" value="NZ_RXFM01000073.1"/>
</dbReference>
<dbReference type="EMBL" id="RXFM01000073">
    <property type="protein sequence ID" value="RST63802.1"/>
    <property type="molecule type" value="Genomic_DNA"/>
</dbReference>
<comment type="caution">
    <text evidence="1">The sequence shown here is derived from an EMBL/GenBank/DDBJ whole genome shotgun (WGS) entry which is preliminary data.</text>
</comment>
<sequence length="75" mass="8280">MSIYDGDKVISPSTAELFAADGFKISEPPDTEAYRMFYAKAAKKVDELLATPYSVTEETKELQYTSDTTDSTIEG</sequence>